<protein>
    <recommendedName>
        <fullName evidence="5">Integral membrane protein</fullName>
    </recommendedName>
</protein>
<evidence type="ECO:0000313" key="4">
    <source>
        <dbReference type="Proteomes" id="UP001614264"/>
    </source>
</evidence>
<evidence type="ECO:0008006" key="5">
    <source>
        <dbReference type="Google" id="ProtNLM"/>
    </source>
</evidence>
<reference evidence="3 4" key="1">
    <citation type="submission" date="2024-07" db="EMBL/GenBank/DDBJ databases">
        <title>Whole genome sequencing of Prodigiosin pigment-producing Streptomyces salinarius isolated from rhizosphere soil of Arachis hypogaea.</title>
        <authorList>
            <person name="Vidhya A."/>
            <person name="Ramya S."/>
        </authorList>
    </citation>
    <scope>NUCLEOTIDE SEQUENCE [LARGE SCALE GENOMIC DNA]</scope>
    <source>
        <strain evidence="3 4">VRMG2420</strain>
    </source>
</reference>
<feature type="transmembrane region" description="Helical" evidence="2">
    <location>
        <begin position="67"/>
        <end position="85"/>
    </location>
</feature>
<feature type="compositionally biased region" description="Basic and acidic residues" evidence="1">
    <location>
        <begin position="1"/>
        <end position="39"/>
    </location>
</feature>
<proteinExistence type="predicted"/>
<comment type="caution">
    <text evidence="3">The sequence shown here is derived from an EMBL/GenBank/DDBJ whole genome shotgun (WGS) entry which is preliminary data.</text>
</comment>
<gene>
    <name evidence="3" type="ORF">AB4829_12470</name>
</gene>
<accession>A0ABW8B8V3</accession>
<dbReference type="RefSeq" id="WP_399592303.1">
    <property type="nucleotide sequence ID" value="NZ_JBITPR010000035.1"/>
</dbReference>
<keyword evidence="2" id="KW-0812">Transmembrane</keyword>
<sequence>MTYQDHREHRDQREYRGDQEHRGHQEHRDHQEYRGHQDPYRLGAPRAASASGDGPGAVSRGDVLRTLLWAVVVLSAVANMALSFAGAATPLHLATGVVTVLAAGTLVVRALRGRR</sequence>
<feature type="transmembrane region" description="Helical" evidence="2">
    <location>
        <begin position="91"/>
        <end position="111"/>
    </location>
</feature>
<evidence type="ECO:0000313" key="3">
    <source>
        <dbReference type="EMBL" id="MFI7871404.1"/>
    </source>
</evidence>
<dbReference type="Proteomes" id="UP001614264">
    <property type="component" value="Unassembled WGS sequence"/>
</dbReference>
<dbReference type="EMBL" id="JBITPR010000035">
    <property type="protein sequence ID" value="MFI7871404.1"/>
    <property type="molecule type" value="Genomic_DNA"/>
</dbReference>
<organism evidence="3 4">
    <name type="scientific">Streptomyces salinarius</name>
    <dbReference type="NCBI Taxonomy" id="2762598"/>
    <lineage>
        <taxon>Bacteria</taxon>
        <taxon>Bacillati</taxon>
        <taxon>Actinomycetota</taxon>
        <taxon>Actinomycetes</taxon>
        <taxon>Kitasatosporales</taxon>
        <taxon>Streptomycetaceae</taxon>
        <taxon>Streptomyces</taxon>
    </lineage>
</organism>
<keyword evidence="2" id="KW-1133">Transmembrane helix</keyword>
<keyword evidence="2" id="KW-0472">Membrane</keyword>
<name>A0ABW8B8V3_9ACTN</name>
<evidence type="ECO:0000256" key="2">
    <source>
        <dbReference type="SAM" id="Phobius"/>
    </source>
</evidence>
<keyword evidence="4" id="KW-1185">Reference proteome</keyword>
<feature type="region of interest" description="Disordered" evidence="1">
    <location>
        <begin position="1"/>
        <end position="57"/>
    </location>
</feature>
<evidence type="ECO:0000256" key="1">
    <source>
        <dbReference type="SAM" id="MobiDB-lite"/>
    </source>
</evidence>